<feature type="domain" description="ABC transporter" evidence="4">
    <location>
        <begin position="8"/>
        <end position="232"/>
    </location>
</feature>
<dbReference type="Proteomes" id="UP000254134">
    <property type="component" value="Unassembled WGS sequence"/>
</dbReference>
<dbReference type="RefSeq" id="WP_114794925.1">
    <property type="nucleotide sequence ID" value="NZ_QQZY01000001.1"/>
</dbReference>
<dbReference type="GO" id="GO:0005524">
    <property type="term" value="F:ATP binding"/>
    <property type="evidence" value="ECO:0007669"/>
    <property type="project" value="UniProtKB-KW"/>
</dbReference>
<dbReference type="AlphaFoldDB" id="A0A7M2Z0Y4"/>
<dbReference type="InterPro" id="IPR003593">
    <property type="entry name" value="AAA+_ATPase"/>
</dbReference>
<dbReference type="OrthoDB" id="4310860at2"/>
<dbReference type="PROSITE" id="PS00211">
    <property type="entry name" value="ABC_TRANSPORTER_1"/>
    <property type="match status" value="1"/>
</dbReference>
<sequence>MTGDRPLLEIDGVLKRFAGDTDPVLDSVSLAVAKGELVALIGPSGCGKSTVLNMLAGLVEPTEGQLRLNDGKARISYIFQRPRLIPWRNVLRNVEFSLEQTRLSASERRRAAAEAIARVNLEGHERKYPHQLSGGMQQRVALARGLAVEPSVLLLDEPFGALDALTRSYMQEELLGIVRGSGTTALLVTHDIDEALLLADRVLVMSSRPGRIKHELRVPFGPERSMDALLHNPEYGRIRSELRHLLRPEVSEALVG</sequence>
<keyword evidence="2" id="KW-0547">Nucleotide-binding</keyword>
<evidence type="ECO:0000256" key="2">
    <source>
        <dbReference type="ARBA" id="ARBA00022741"/>
    </source>
</evidence>
<accession>A0A7M2Z0Y4</accession>
<evidence type="ECO:0000256" key="3">
    <source>
        <dbReference type="ARBA" id="ARBA00022840"/>
    </source>
</evidence>
<gene>
    <name evidence="5" type="ORF">Gocc_0487</name>
</gene>
<dbReference type="GO" id="GO:0016887">
    <property type="term" value="F:ATP hydrolysis activity"/>
    <property type="evidence" value="ECO:0007669"/>
    <property type="project" value="InterPro"/>
</dbReference>
<dbReference type="InterPro" id="IPR003439">
    <property type="entry name" value="ABC_transporter-like_ATP-bd"/>
</dbReference>
<dbReference type="PROSITE" id="PS50893">
    <property type="entry name" value="ABC_TRANSPORTER_2"/>
    <property type="match status" value="1"/>
</dbReference>
<comment type="caution">
    <text evidence="5">The sequence shown here is derived from an EMBL/GenBank/DDBJ whole genome shotgun (WGS) entry which is preliminary data.</text>
</comment>
<dbReference type="CDD" id="cd03293">
    <property type="entry name" value="ABC_NrtD_SsuB_transporters"/>
    <property type="match status" value="1"/>
</dbReference>
<dbReference type="Pfam" id="PF00005">
    <property type="entry name" value="ABC_tran"/>
    <property type="match status" value="1"/>
</dbReference>
<dbReference type="Gene3D" id="3.40.50.300">
    <property type="entry name" value="P-loop containing nucleotide triphosphate hydrolases"/>
    <property type="match status" value="1"/>
</dbReference>
<organism evidence="5 6">
    <name type="scientific">Gaiella occulta</name>
    <dbReference type="NCBI Taxonomy" id="1002870"/>
    <lineage>
        <taxon>Bacteria</taxon>
        <taxon>Bacillati</taxon>
        <taxon>Actinomycetota</taxon>
        <taxon>Thermoleophilia</taxon>
        <taxon>Gaiellales</taxon>
        <taxon>Gaiellaceae</taxon>
        <taxon>Gaiella</taxon>
    </lineage>
</organism>
<reference evidence="6" key="2">
    <citation type="journal article" date="2019" name="MicrobiologyOpen">
        <title>High-quality draft genome sequence of Gaiella occulta isolated from a 150 meter deep mineral water borehole and comparison with the genome sequences of other deep-branching lineages of the phylum Actinobacteria.</title>
        <authorList>
            <person name="Severino R."/>
            <person name="Froufe H.J.C."/>
            <person name="Barroso C."/>
            <person name="Albuquerque L."/>
            <person name="Lobo-da-Cunha A."/>
            <person name="da Costa M.S."/>
            <person name="Egas C."/>
        </authorList>
    </citation>
    <scope>NUCLEOTIDE SEQUENCE [LARGE SCALE GENOMIC DNA]</scope>
    <source>
        <strain evidence="6">F2-233</strain>
    </source>
</reference>
<dbReference type="InterPro" id="IPR027417">
    <property type="entry name" value="P-loop_NTPase"/>
</dbReference>
<dbReference type="PANTHER" id="PTHR42788:SF13">
    <property type="entry name" value="ALIPHATIC SULFONATES IMPORT ATP-BINDING PROTEIN SSUB"/>
    <property type="match status" value="1"/>
</dbReference>
<dbReference type="InterPro" id="IPR017871">
    <property type="entry name" value="ABC_transporter-like_CS"/>
</dbReference>
<evidence type="ECO:0000256" key="1">
    <source>
        <dbReference type="ARBA" id="ARBA00022448"/>
    </source>
</evidence>
<protein>
    <submittedName>
        <fullName evidence="5">ABC-type nitrate/sulfonate/bicarbonate transport system ATPase component</fullName>
    </submittedName>
</protein>
<dbReference type="SUPFAM" id="SSF52540">
    <property type="entry name" value="P-loop containing nucleoside triphosphate hydrolases"/>
    <property type="match status" value="1"/>
</dbReference>
<dbReference type="PANTHER" id="PTHR42788">
    <property type="entry name" value="TAURINE IMPORT ATP-BINDING PROTEIN-RELATED"/>
    <property type="match status" value="1"/>
</dbReference>
<dbReference type="EMBL" id="QQZY01000001">
    <property type="protein sequence ID" value="RDI76068.1"/>
    <property type="molecule type" value="Genomic_DNA"/>
</dbReference>
<keyword evidence="6" id="KW-1185">Reference proteome</keyword>
<dbReference type="SMART" id="SM00382">
    <property type="entry name" value="AAA"/>
    <property type="match status" value="1"/>
</dbReference>
<evidence type="ECO:0000313" key="5">
    <source>
        <dbReference type="EMBL" id="RDI76068.1"/>
    </source>
</evidence>
<evidence type="ECO:0000259" key="4">
    <source>
        <dbReference type="PROSITE" id="PS50893"/>
    </source>
</evidence>
<proteinExistence type="predicted"/>
<dbReference type="InterPro" id="IPR050166">
    <property type="entry name" value="ABC_transporter_ATP-bind"/>
</dbReference>
<name>A0A7M2Z0Y4_9ACTN</name>
<reference evidence="5 6" key="1">
    <citation type="submission" date="2018-07" db="EMBL/GenBank/DDBJ databases">
        <title>High-quality-draft genome sequence of Gaiella occulta.</title>
        <authorList>
            <person name="Severino R."/>
            <person name="Froufe H.J.C."/>
            <person name="Rainey F.A."/>
            <person name="Barroso C."/>
            <person name="Albuquerque L."/>
            <person name="Lobo-Da-Cunha A."/>
            <person name="Da Costa M.S."/>
            <person name="Egas C."/>
        </authorList>
    </citation>
    <scope>NUCLEOTIDE SEQUENCE [LARGE SCALE GENOMIC DNA]</scope>
    <source>
        <strain evidence="5 6">F2-233</strain>
    </source>
</reference>
<keyword evidence="3" id="KW-0067">ATP-binding</keyword>
<keyword evidence="1" id="KW-0813">Transport</keyword>
<evidence type="ECO:0000313" key="6">
    <source>
        <dbReference type="Proteomes" id="UP000254134"/>
    </source>
</evidence>